<feature type="compositionally biased region" description="Polar residues" evidence="7">
    <location>
        <begin position="641"/>
        <end position="651"/>
    </location>
</feature>
<feature type="region of interest" description="Disordered" evidence="7">
    <location>
        <begin position="429"/>
        <end position="449"/>
    </location>
</feature>
<keyword evidence="5" id="KW-0539">Nucleus</keyword>
<evidence type="ECO:0000256" key="6">
    <source>
        <dbReference type="PROSITE-ProRule" id="PRU00176"/>
    </source>
</evidence>
<feature type="compositionally biased region" description="Basic residues" evidence="7">
    <location>
        <begin position="807"/>
        <end position="818"/>
    </location>
</feature>
<dbReference type="Bgee" id="ENSLACG00000012822">
    <property type="expression patterns" value="Expressed in post-anal tail muscle and 4 other cell types or tissues"/>
</dbReference>
<dbReference type="EMBL" id="AFYH01096489">
    <property type="status" value="NOT_ANNOTATED_CDS"/>
    <property type="molecule type" value="Genomic_DNA"/>
</dbReference>
<reference evidence="11" key="1">
    <citation type="submission" date="2011-08" db="EMBL/GenBank/DDBJ databases">
        <title>The draft genome of Latimeria chalumnae.</title>
        <authorList>
            <person name="Di Palma F."/>
            <person name="Alfoldi J."/>
            <person name="Johnson J."/>
            <person name="Berlin A."/>
            <person name="Gnerre S."/>
            <person name="Jaffe D."/>
            <person name="MacCallum I."/>
            <person name="Young S."/>
            <person name="Walker B.J."/>
            <person name="Lander E."/>
            <person name="Lindblad-Toh K."/>
        </authorList>
    </citation>
    <scope>NUCLEOTIDE SEQUENCE [LARGE SCALE GENOMIC DNA]</scope>
    <source>
        <strain evidence="11">Wild caught</strain>
    </source>
</reference>
<feature type="region of interest" description="Disordered" evidence="7">
    <location>
        <begin position="579"/>
        <end position="954"/>
    </location>
</feature>
<dbReference type="HOGENOM" id="CLU_007364_0_0_1"/>
<feature type="compositionally biased region" description="Low complexity" evidence="7">
    <location>
        <begin position="622"/>
        <end position="640"/>
    </location>
</feature>
<feature type="region of interest" description="Disordered" evidence="7">
    <location>
        <begin position="342"/>
        <end position="365"/>
    </location>
</feature>
<feature type="compositionally biased region" description="Basic and acidic residues" evidence="7">
    <location>
        <begin position="754"/>
        <end position="806"/>
    </location>
</feature>
<evidence type="ECO:0000256" key="7">
    <source>
        <dbReference type="SAM" id="MobiDB-lite"/>
    </source>
</evidence>
<dbReference type="InterPro" id="IPR000504">
    <property type="entry name" value="RRM_dom"/>
</dbReference>
<keyword evidence="6" id="KW-0694">RNA-binding</keyword>
<gene>
    <name evidence="10" type="primary">RBM20</name>
</gene>
<dbReference type="AlphaFoldDB" id="H3AY46"/>
<feature type="region of interest" description="Disordered" evidence="7">
    <location>
        <begin position="990"/>
        <end position="1056"/>
    </location>
</feature>
<feature type="compositionally biased region" description="Basic and acidic residues" evidence="7">
    <location>
        <begin position="738"/>
        <end position="747"/>
    </location>
</feature>
<evidence type="ECO:0000259" key="8">
    <source>
        <dbReference type="PROSITE" id="PS50102"/>
    </source>
</evidence>
<sequence>SAAKLLEKNPFSVNTQLGGGTPNPLIPSPASVQLAQLQAHLTLQRLKLAQTAVSSNTAAATVLNQVLSKVAMSQSLFNPLRPPSMISTPHVPAGATQLGPGMSSTRFPASGMSFSPQNPALVPLVGVGLGCSGNIQNPNPNTIPISPFGNIMPQTSSQQATCMGFSKPGPSNPSGGFQDYNKINTSSNQMYASDAGQFNQHGFMSGVVNIQNPNIVLGKPSEGHYTSPSQSKPINQPGFQRDYFVPHPQGHEQHISNFQHANPKTEMIVPVIHGASMNNQWKCSFNVSSQNKAELLSNSNNAWPPASQQYPHGNEMYNPEEPTPDSKLTFVAPPPFSRLGTNNQGVPGPATNQCEDQAQDSSNLPVSHLQPQEFSDFHGLTPPYLPHVCSICDKRIFNLKDWDQHIKGKLHIQKCMLFSESSASGSTNFSKSTEGTLNPSINTTTVFDPTGNEDYSSGISTNTTNMLAAPSRPFTQSICGFSNHPSGSKLPQRRPPPGRVVHICNLPEGSCTENDVINLGLPFGKVTNYILMRSTHQAFLEMAYTEAAQAMVQYYQQKPAMINEEKLLIRMSKRYRELKPKKPGKNVESIIHDIHSQKERDLLQDMDRYPTERPRSRSPINRSLSPRSHSPSCSSSHSPLGTTRSEWSNGLSDRRDSWDWSPHTRREEDRDENVWRNNGEQERDRSDLWIQDRKLYGRQAEKPSPKSTDDRTEGTRVHRDKYLKANPPNTVHSSSFYKSRDDEYYRKESKHKSEKTPKQLAEHSKRKDSESYSRLRESKHSNSEDAARGETHERRSNKALEDTRSKHTEKRKSKKNTSHHADHKENKASDSEVDQEEQSLKESSVSPSRNNKGSLDPDNGCHTKNQVPTEELWESGSDIEGETWYPSNMEELVTVDEVGEEEDYVMEPDLNELEETESAQSEEKCKEVPEKESLGVDALEPETNFSNHIKDGCKTTHKDSIQTYIKTTSDGETNPTSLPHVNCHEPVLSQSTECKRQDPDLRDPKEPEAVEEEGEKYNLQSEPKKHYEITDSSSVEDPHQEKNISEDKESHTTTNWDDKQLRITEKDTIQQICEKVSRFCKYKTLKCCSTGFINVTYISKKPQPSSPWEREDVFSNFTIPLGVEFVVPRTGFYCKLCGIFYANEEMAKIAHCRSTTHYRNLQKYLSQLAEESPKKEESDKTVIEEDTGIVPQFEKNF</sequence>
<reference evidence="10" key="2">
    <citation type="submission" date="2025-08" db="UniProtKB">
        <authorList>
            <consortium name="Ensembl"/>
        </authorList>
    </citation>
    <scope>IDENTIFICATION</scope>
</reference>
<feature type="domain" description="RRM" evidence="8">
    <location>
        <begin position="499"/>
        <end position="574"/>
    </location>
</feature>
<dbReference type="InterPro" id="IPR003604">
    <property type="entry name" value="Matrin/U1-like-C_Znf_C2H2"/>
</dbReference>
<feature type="compositionally biased region" description="Polar residues" evidence="7">
    <location>
        <begin position="727"/>
        <end position="737"/>
    </location>
</feature>
<dbReference type="InterPro" id="IPR036236">
    <property type="entry name" value="Znf_C2H2_sf"/>
</dbReference>
<accession>H3AY46</accession>
<keyword evidence="4" id="KW-0862">Zinc</keyword>
<dbReference type="GO" id="GO:0005634">
    <property type="term" value="C:nucleus"/>
    <property type="evidence" value="ECO:0007669"/>
    <property type="project" value="UniProtKB-SubCell"/>
</dbReference>
<feature type="region of interest" description="Disordered" evidence="7">
    <location>
        <begin position="219"/>
        <end position="241"/>
    </location>
</feature>
<feature type="compositionally biased region" description="Basic and acidic residues" evidence="7">
    <location>
        <begin position="819"/>
        <end position="830"/>
    </location>
</feature>
<evidence type="ECO:0000256" key="5">
    <source>
        <dbReference type="ARBA" id="ARBA00023242"/>
    </source>
</evidence>
<dbReference type="InParanoid" id="H3AY46"/>
<feature type="compositionally biased region" description="Basic and acidic residues" evidence="7">
    <location>
        <begin position="652"/>
        <end position="723"/>
    </location>
</feature>
<dbReference type="GO" id="GO:0003723">
    <property type="term" value="F:RNA binding"/>
    <property type="evidence" value="ECO:0007669"/>
    <property type="project" value="UniProtKB-UniRule"/>
</dbReference>
<dbReference type="Ensembl" id="ENSLACT00000014667.1">
    <property type="protein sequence ID" value="ENSLACP00000014567.1"/>
    <property type="gene ID" value="ENSLACG00000012822.1"/>
</dbReference>
<dbReference type="Proteomes" id="UP000008672">
    <property type="component" value="Unassembled WGS sequence"/>
</dbReference>
<dbReference type="SUPFAM" id="SSF54928">
    <property type="entry name" value="RNA-binding domain, RBD"/>
    <property type="match status" value="1"/>
</dbReference>
<dbReference type="OMA" id="PTRADWG"/>
<feature type="compositionally biased region" description="Acidic residues" evidence="7">
    <location>
        <begin position="893"/>
        <end position="917"/>
    </location>
</feature>
<feature type="region of interest" description="Disordered" evidence="7">
    <location>
        <begin position="964"/>
        <end position="983"/>
    </location>
</feature>
<dbReference type="FunCoup" id="H3AY46">
    <property type="interactions" value="1025"/>
</dbReference>
<evidence type="ECO:0000259" key="9">
    <source>
        <dbReference type="PROSITE" id="PS50171"/>
    </source>
</evidence>
<dbReference type="Gene3D" id="3.30.70.330">
    <property type="match status" value="1"/>
</dbReference>
<feature type="compositionally biased region" description="Basic and acidic residues" evidence="7">
    <location>
        <begin position="921"/>
        <end position="934"/>
    </location>
</feature>
<keyword evidence="3" id="KW-0863">Zinc-finger</keyword>
<dbReference type="GO" id="GO:0008270">
    <property type="term" value="F:zinc ion binding"/>
    <property type="evidence" value="ECO:0007669"/>
    <property type="project" value="UniProtKB-KW"/>
</dbReference>
<dbReference type="GeneTree" id="ENSGT01030000234642"/>
<dbReference type="SMART" id="SM00360">
    <property type="entry name" value="RRM"/>
    <property type="match status" value="1"/>
</dbReference>
<feature type="compositionally biased region" description="Acidic residues" evidence="7">
    <location>
        <begin position="871"/>
        <end position="881"/>
    </location>
</feature>
<feature type="region of interest" description="Disordered" evidence="7">
    <location>
        <begin position="1"/>
        <end position="22"/>
    </location>
</feature>
<name>H3AY46_LATCH</name>
<dbReference type="SUPFAM" id="SSF57667">
    <property type="entry name" value="beta-beta-alpha zinc fingers"/>
    <property type="match status" value="1"/>
</dbReference>
<feature type="compositionally biased region" description="Basic and acidic residues" evidence="7">
    <location>
        <begin position="993"/>
        <end position="1008"/>
    </location>
</feature>
<keyword evidence="2" id="KW-0479">Metal-binding</keyword>
<evidence type="ECO:0000313" key="11">
    <source>
        <dbReference type="Proteomes" id="UP000008672"/>
    </source>
</evidence>
<feature type="compositionally biased region" description="Basic and acidic residues" evidence="7">
    <location>
        <begin position="590"/>
        <end position="615"/>
    </location>
</feature>
<proteinExistence type="predicted"/>
<reference evidence="10" key="3">
    <citation type="submission" date="2025-09" db="UniProtKB">
        <authorList>
            <consortium name="Ensembl"/>
        </authorList>
    </citation>
    <scope>IDENTIFICATION</scope>
</reference>
<evidence type="ECO:0000256" key="1">
    <source>
        <dbReference type="ARBA" id="ARBA00004123"/>
    </source>
</evidence>
<dbReference type="eggNOG" id="ENOG502QW62">
    <property type="taxonomic scope" value="Eukaryota"/>
</dbReference>
<feature type="compositionally biased region" description="Polar residues" evidence="7">
    <location>
        <begin position="964"/>
        <end position="979"/>
    </location>
</feature>
<keyword evidence="11" id="KW-1185">Reference proteome</keyword>
<evidence type="ECO:0000256" key="3">
    <source>
        <dbReference type="ARBA" id="ARBA00022771"/>
    </source>
</evidence>
<dbReference type="InterPro" id="IPR035979">
    <property type="entry name" value="RBD_domain_sf"/>
</dbReference>
<evidence type="ECO:0000256" key="4">
    <source>
        <dbReference type="ARBA" id="ARBA00022833"/>
    </source>
</evidence>
<feature type="compositionally biased region" description="Basic and acidic residues" evidence="7">
    <location>
        <begin position="1036"/>
        <end position="1056"/>
    </location>
</feature>
<dbReference type="EMBL" id="AFYH01096490">
    <property type="status" value="NOT_ANNOTATED_CDS"/>
    <property type="molecule type" value="Genomic_DNA"/>
</dbReference>
<comment type="subcellular location">
    <subcellularLocation>
        <location evidence="1">Nucleus</location>
    </subcellularLocation>
</comment>
<evidence type="ECO:0000256" key="2">
    <source>
        <dbReference type="ARBA" id="ARBA00022723"/>
    </source>
</evidence>
<dbReference type="STRING" id="7897.ENSLACP00000014567"/>
<feature type="compositionally biased region" description="Polar residues" evidence="7">
    <location>
        <begin position="224"/>
        <end position="238"/>
    </location>
</feature>
<dbReference type="InterPro" id="IPR000690">
    <property type="entry name" value="Matrin/U1-C_Znf_C2H2"/>
</dbReference>
<dbReference type="PANTHER" id="PTHR15592">
    <property type="entry name" value="MATRIN 3/NUCLEAR PROTEIN 220-RELATED"/>
    <property type="match status" value="1"/>
</dbReference>
<protein>
    <submittedName>
        <fullName evidence="10">RNA binding motif protein 20</fullName>
    </submittedName>
</protein>
<feature type="domain" description="Matrin-type" evidence="9">
    <location>
        <begin position="1132"/>
        <end position="1163"/>
    </location>
</feature>
<dbReference type="InterPro" id="IPR012677">
    <property type="entry name" value="Nucleotide-bd_a/b_plait_sf"/>
</dbReference>
<dbReference type="InterPro" id="IPR034790">
    <property type="entry name" value="RBM20_RRM"/>
</dbReference>
<dbReference type="SMART" id="SM00451">
    <property type="entry name" value="ZnF_U1"/>
    <property type="match status" value="2"/>
</dbReference>
<evidence type="ECO:0000313" key="10">
    <source>
        <dbReference type="Ensembl" id="ENSLACP00000014567.1"/>
    </source>
</evidence>
<feature type="compositionally biased region" description="Polar residues" evidence="7">
    <location>
        <begin position="841"/>
        <end position="853"/>
    </location>
</feature>
<organism evidence="10 11">
    <name type="scientific">Latimeria chalumnae</name>
    <name type="common">Coelacanth</name>
    <dbReference type="NCBI Taxonomy" id="7897"/>
    <lineage>
        <taxon>Eukaryota</taxon>
        <taxon>Metazoa</taxon>
        <taxon>Chordata</taxon>
        <taxon>Craniata</taxon>
        <taxon>Vertebrata</taxon>
        <taxon>Euteleostomi</taxon>
        <taxon>Coelacanthiformes</taxon>
        <taxon>Coelacanthidae</taxon>
        <taxon>Latimeria</taxon>
    </lineage>
</organism>
<dbReference type="CDD" id="cd12685">
    <property type="entry name" value="RRM_RBM20"/>
    <property type="match status" value="1"/>
</dbReference>
<dbReference type="PROSITE" id="PS50102">
    <property type="entry name" value="RRM"/>
    <property type="match status" value="1"/>
</dbReference>
<dbReference type="PROSITE" id="PS50171">
    <property type="entry name" value="ZF_MATRIN"/>
    <property type="match status" value="1"/>
</dbReference>